<feature type="transmembrane region" description="Helical" evidence="8">
    <location>
        <begin position="301"/>
        <end position="320"/>
    </location>
</feature>
<feature type="transmembrane region" description="Helical" evidence="8">
    <location>
        <begin position="116"/>
        <end position="134"/>
    </location>
</feature>
<feature type="transmembrane region" description="Helical" evidence="8">
    <location>
        <begin position="198"/>
        <end position="216"/>
    </location>
</feature>
<evidence type="ECO:0000313" key="11">
    <source>
        <dbReference type="Proteomes" id="UP000293865"/>
    </source>
</evidence>
<dbReference type="InterPro" id="IPR000315">
    <property type="entry name" value="Znf_B-box"/>
</dbReference>
<feature type="transmembrane region" description="Helical" evidence="8">
    <location>
        <begin position="164"/>
        <end position="186"/>
    </location>
</feature>
<accession>A0A4Q2L5K9</accession>
<feature type="domain" description="B box-type" evidence="9">
    <location>
        <begin position="46"/>
        <end position="74"/>
    </location>
</feature>
<comment type="caution">
    <text evidence="10">The sequence shown here is derived from an EMBL/GenBank/DDBJ whole genome shotgun (WGS) entry which is preliminary data.</text>
</comment>
<evidence type="ECO:0000256" key="2">
    <source>
        <dbReference type="ARBA" id="ARBA00009045"/>
    </source>
</evidence>
<dbReference type="GO" id="GO:0004252">
    <property type="term" value="F:serine-type endopeptidase activity"/>
    <property type="evidence" value="ECO:0007669"/>
    <property type="project" value="InterPro"/>
</dbReference>
<evidence type="ECO:0000313" key="10">
    <source>
        <dbReference type="EMBL" id="RXZ71461.1"/>
    </source>
</evidence>
<feature type="transmembrane region" description="Helical" evidence="8">
    <location>
        <begin position="273"/>
        <end position="289"/>
    </location>
</feature>
<dbReference type="PROSITE" id="PS50119">
    <property type="entry name" value="ZF_BBOX"/>
    <property type="match status" value="1"/>
</dbReference>
<dbReference type="Gene3D" id="1.20.1540.10">
    <property type="entry name" value="Rhomboid-like"/>
    <property type="match status" value="1"/>
</dbReference>
<feature type="transmembrane region" description="Helical" evidence="8">
    <location>
        <begin position="222"/>
        <end position="239"/>
    </location>
</feature>
<name>A0A4Q2L5K9_9MICO</name>
<dbReference type="EMBL" id="SDPN01000011">
    <property type="protein sequence ID" value="RXZ71461.1"/>
    <property type="molecule type" value="Genomic_DNA"/>
</dbReference>
<dbReference type="AlphaFoldDB" id="A0A4Q2L5K9"/>
<dbReference type="PANTHER" id="PTHR43731">
    <property type="entry name" value="RHOMBOID PROTEASE"/>
    <property type="match status" value="1"/>
</dbReference>
<proteinExistence type="inferred from homology"/>
<evidence type="ECO:0000256" key="8">
    <source>
        <dbReference type="SAM" id="Phobius"/>
    </source>
</evidence>
<dbReference type="PANTHER" id="PTHR43731:SF14">
    <property type="entry name" value="PRESENILIN-ASSOCIATED RHOMBOID-LIKE PROTEIN, MITOCHONDRIAL"/>
    <property type="match status" value="1"/>
</dbReference>
<comment type="subcellular location">
    <subcellularLocation>
        <location evidence="1">Membrane</location>
        <topology evidence="1">Multi-pass membrane protein</topology>
    </subcellularLocation>
</comment>
<keyword evidence="5 8" id="KW-1133">Transmembrane helix</keyword>
<feature type="region of interest" description="Disordered" evidence="7">
    <location>
        <begin position="1"/>
        <end position="45"/>
    </location>
</feature>
<dbReference type="OrthoDB" id="9807874at2"/>
<dbReference type="Proteomes" id="UP000293865">
    <property type="component" value="Unassembled WGS sequence"/>
</dbReference>
<keyword evidence="10" id="KW-0645">Protease</keyword>
<dbReference type="InterPro" id="IPR050925">
    <property type="entry name" value="Rhomboid_protease_S54"/>
</dbReference>
<feature type="compositionally biased region" description="Polar residues" evidence="7">
    <location>
        <begin position="20"/>
        <end position="36"/>
    </location>
</feature>
<reference evidence="10 11" key="1">
    <citation type="submission" date="2019-01" db="EMBL/GenBank/DDBJ databases">
        <title>Agromyces.</title>
        <authorList>
            <person name="Li J."/>
        </authorList>
    </citation>
    <scope>NUCLEOTIDE SEQUENCE [LARGE SCALE GENOMIC DNA]</scope>
    <source>
        <strain evidence="10 11">DSM 15934</strain>
    </source>
</reference>
<dbReference type="InterPro" id="IPR035952">
    <property type="entry name" value="Rhomboid-like_sf"/>
</dbReference>
<dbReference type="InterPro" id="IPR022764">
    <property type="entry name" value="Peptidase_S54_rhomboid_dom"/>
</dbReference>
<evidence type="ECO:0000256" key="3">
    <source>
        <dbReference type="ARBA" id="ARBA00022692"/>
    </source>
</evidence>
<evidence type="ECO:0000259" key="9">
    <source>
        <dbReference type="PROSITE" id="PS50119"/>
    </source>
</evidence>
<dbReference type="Pfam" id="PF01694">
    <property type="entry name" value="Rhomboid"/>
    <property type="match status" value="1"/>
</dbReference>
<feature type="compositionally biased region" description="Low complexity" evidence="7">
    <location>
        <begin position="1"/>
        <end position="11"/>
    </location>
</feature>
<evidence type="ECO:0000256" key="4">
    <source>
        <dbReference type="ARBA" id="ARBA00022801"/>
    </source>
</evidence>
<evidence type="ECO:0000256" key="6">
    <source>
        <dbReference type="ARBA" id="ARBA00023136"/>
    </source>
</evidence>
<keyword evidence="4" id="KW-0378">Hydrolase</keyword>
<comment type="similarity">
    <text evidence="2">Belongs to the peptidase S54 family.</text>
</comment>
<dbReference type="GO" id="GO:0006508">
    <property type="term" value="P:proteolysis"/>
    <property type="evidence" value="ECO:0007669"/>
    <property type="project" value="UniProtKB-KW"/>
</dbReference>
<organism evidence="10 11">
    <name type="scientific">Agromyces albus</name>
    <dbReference type="NCBI Taxonomy" id="205332"/>
    <lineage>
        <taxon>Bacteria</taxon>
        <taxon>Bacillati</taxon>
        <taxon>Actinomycetota</taxon>
        <taxon>Actinomycetes</taxon>
        <taxon>Micrococcales</taxon>
        <taxon>Microbacteriaceae</taxon>
        <taxon>Agromyces</taxon>
    </lineage>
</organism>
<evidence type="ECO:0000256" key="5">
    <source>
        <dbReference type="ARBA" id="ARBA00022989"/>
    </source>
</evidence>
<dbReference type="SUPFAM" id="SSF144091">
    <property type="entry name" value="Rhomboid-like"/>
    <property type="match status" value="1"/>
</dbReference>
<protein>
    <submittedName>
        <fullName evidence="10">Rhomboid family intramembrane serine protease</fullName>
    </submittedName>
</protein>
<evidence type="ECO:0000256" key="7">
    <source>
        <dbReference type="SAM" id="MobiDB-lite"/>
    </source>
</evidence>
<feature type="transmembrane region" description="Helical" evidence="8">
    <location>
        <begin position="251"/>
        <end position="267"/>
    </location>
</feature>
<evidence type="ECO:0000256" key="1">
    <source>
        <dbReference type="ARBA" id="ARBA00004141"/>
    </source>
</evidence>
<dbReference type="GO" id="GO:0008270">
    <property type="term" value="F:zinc ion binding"/>
    <property type="evidence" value="ECO:0007669"/>
    <property type="project" value="InterPro"/>
</dbReference>
<gene>
    <name evidence="10" type="ORF">ESP51_07990</name>
</gene>
<dbReference type="GO" id="GO:0016020">
    <property type="term" value="C:membrane"/>
    <property type="evidence" value="ECO:0007669"/>
    <property type="project" value="UniProtKB-SubCell"/>
</dbReference>
<keyword evidence="11" id="KW-1185">Reference proteome</keyword>
<sequence length="324" mass="35021">MPRARPWSTSSPPWPPTVATGRSKTSCSRASPSSRPDTAVSEAGPERANTCYRHPDRQSFVLCQRCGRTICHECQTPAPVGVICPECMREQRASAPRTKPVALTRLRSVARGGGPIVTYSIIAVTFAVFLLQLIPGLGVTSELLYAGGYSAPGSFEPWRMLTTMLVHSTGLIFHVLLNMYTLWIFGQLLEGLLGRSRFLALYLIAGLGGSIGVLWLSSPFVPVVGASGAIFGLMGAFLVIQRRLGGQTTQLLVLLGINLVIGFLPGVNIAWQAHLGGLLVGAIVGWIYIETRKRSQQALQVWLLAALVVVLLLLSLRYFMLPIG</sequence>
<keyword evidence="6 8" id="KW-0472">Membrane</keyword>
<keyword evidence="3 8" id="KW-0812">Transmembrane</keyword>